<comment type="cofactor">
    <cofactor evidence="1">
        <name>FAD</name>
        <dbReference type="ChEBI" id="CHEBI:57692"/>
    </cofactor>
</comment>
<keyword evidence="5" id="KW-0560">Oxidoreductase</keyword>
<name>A0A914DW15_9BILA</name>
<dbReference type="GO" id="GO:0033514">
    <property type="term" value="P:L-lysine catabolic process to acetyl-CoA via L-pipecolate"/>
    <property type="evidence" value="ECO:0007669"/>
    <property type="project" value="TreeGrafter"/>
</dbReference>
<comment type="similarity">
    <text evidence="2">Belongs to the MSOX/MTOX family.</text>
</comment>
<dbReference type="Proteomes" id="UP000887540">
    <property type="component" value="Unplaced"/>
</dbReference>
<dbReference type="SUPFAM" id="SSF51905">
    <property type="entry name" value="FAD/NAD(P)-binding domain"/>
    <property type="match status" value="1"/>
</dbReference>
<feature type="domain" description="FAD dependent oxidoreductase" evidence="6">
    <location>
        <begin position="8"/>
        <end position="259"/>
    </location>
</feature>
<evidence type="ECO:0000259" key="6">
    <source>
        <dbReference type="Pfam" id="PF01266"/>
    </source>
</evidence>
<dbReference type="PANTHER" id="PTHR10961:SF46">
    <property type="entry name" value="PEROXISOMAL SARCOSINE OXIDASE"/>
    <property type="match status" value="1"/>
</dbReference>
<evidence type="ECO:0000256" key="4">
    <source>
        <dbReference type="ARBA" id="ARBA00022827"/>
    </source>
</evidence>
<sequence>MTENVDFDAIVIGGGIMGTCSAYHLAKRGSKTLMLEQFEYGHKNGSSHGASRITRIVHTSPMYLKLAQAAYNEWNELSQSSKTTIFEPSGLLWLDDEKNTRQRHEFLSKHSIEHELLHGPSINERFQHLNYNHEWYAIYDPKAGVLLADKCQEAAQKQFMNNGGSAHFSEKVLNITPGKIIKVETDKNEYKCNRLIVTAGPWLSKMLPDLIVKTTPMLVGVNFWKITSNHELYKAGNKSPCLMISEDEKDFYVIPEVDHPNLIKVSEDQNCILDRHPQHGNIVIGGGFSGTGYKFAILFGKLLSKMALEEDVSEFELDQLKADRKIEPLDKMIHY</sequence>
<keyword evidence="4" id="KW-0274">FAD</keyword>
<organism evidence="7 8">
    <name type="scientific">Acrobeloides nanus</name>
    <dbReference type="NCBI Taxonomy" id="290746"/>
    <lineage>
        <taxon>Eukaryota</taxon>
        <taxon>Metazoa</taxon>
        <taxon>Ecdysozoa</taxon>
        <taxon>Nematoda</taxon>
        <taxon>Chromadorea</taxon>
        <taxon>Rhabditida</taxon>
        <taxon>Tylenchina</taxon>
        <taxon>Cephalobomorpha</taxon>
        <taxon>Cephaloboidea</taxon>
        <taxon>Cephalobidae</taxon>
        <taxon>Acrobeloides</taxon>
    </lineage>
</organism>
<protein>
    <submittedName>
        <fullName evidence="8">Sarcosine oxidasee (formaldehyde-forming)</fullName>
    </submittedName>
</protein>
<proteinExistence type="inferred from homology"/>
<dbReference type="InterPro" id="IPR006076">
    <property type="entry name" value="FAD-dep_OxRdtase"/>
</dbReference>
<dbReference type="GO" id="GO:0005777">
    <property type="term" value="C:peroxisome"/>
    <property type="evidence" value="ECO:0007669"/>
    <property type="project" value="TreeGrafter"/>
</dbReference>
<evidence type="ECO:0000313" key="8">
    <source>
        <dbReference type="WBParaSite" id="ACRNAN_scaffold408.g26661.t1"/>
    </source>
</evidence>
<dbReference type="Gene3D" id="3.50.50.60">
    <property type="entry name" value="FAD/NAD(P)-binding domain"/>
    <property type="match status" value="3"/>
</dbReference>
<dbReference type="GO" id="GO:0050031">
    <property type="term" value="F:L-pipecolate oxidase activity"/>
    <property type="evidence" value="ECO:0007669"/>
    <property type="project" value="TreeGrafter"/>
</dbReference>
<dbReference type="InterPro" id="IPR045170">
    <property type="entry name" value="MTOX"/>
</dbReference>
<dbReference type="PANTHER" id="PTHR10961">
    <property type="entry name" value="PEROXISOMAL SARCOSINE OXIDASE"/>
    <property type="match status" value="1"/>
</dbReference>
<dbReference type="InterPro" id="IPR036188">
    <property type="entry name" value="FAD/NAD-bd_sf"/>
</dbReference>
<dbReference type="AlphaFoldDB" id="A0A914DW15"/>
<reference evidence="8" key="1">
    <citation type="submission" date="2022-11" db="UniProtKB">
        <authorList>
            <consortium name="WormBaseParasite"/>
        </authorList>
    </citation>
    <scope>IDENTIFICATION</scope>
</reference>
<evidence type="ECO:0000313" key="7">
    <source>
        <dbReference type="Proteomes" id="UP000887540"/>
    </source>
</evidence>
<keyword evidence="7" id="KW-1185">Reference proteome</keyword>
<evidence type="ECO:0000256" key="2">
    <source>
        <dbReference type="ARBA" id="ARBA00010989"/>
    </source>
</evidence>
<evidence type="ECO:0000256" key="3">
    <source>
        <dbReference type="ARBA" id="ARBA00022630"/>
    </source>
</evidence>
<dbReference type="WBParaSite" id="ACRNAN_scaffold408.g26661.t1">
    <property type="protein sequence ID" value="ACRNAN_scaffold408.g26661.t1"/>
    <property type="gene ID" value="ACRNAN_scaffold408.g26661"/>
</dbReference>
<evidence type="ECO:0000256" key="1">
    <source>
        <dbReference type="ARBA" id="ARBA00001974"/>
    </source>
</evidence>
<accession>A0A914DW15</accession>
<evidence type="ECO:0000256" key="5">
    <source>
        <dbReference type="ARBA" id="ARBA00023002"/>
    </source>
</evidence>
<dbReference type="Pfam" id="PF01266">
    <property type="entry name" value="DAO"/>
    <property type="match status" value="1"/>
</dbReference>
<keyword evidence="3" id="KW-0285">Flavoprotein</keyword>
<dbReference type="GO" id="GO:0008115">
    <property type="term" value="F:sarcosine oxidase activity"/>
    <property type="evidence" value="ECO:0007669"/>
    <property type="project" value="TreeGrafter"/>
</dbReference>
<dbReference type="GO" id="GO:0050660">
    <property type="term" value="F:flavin adenine dinucleotide binding"/>
    <property type="evidence" value="ECO:0007669"/>
    <property type="project" value="InterPro"/>
</dbReference>